<evidence type="ECO:0000313" key="1">
    <source>
        <dbReference type="EMBL" id="KAI3739928.1"/>
    </source>
</evidence>
<sequence length="142" mass="14950">MQNLKYPCHCHNPVDSLVVQTKWGQGEHKSGTEWMAGNPDSRSTPAWYAKPTGRVPVSSKYRAVSSACRAPCSNPSCSSAGISSVNQSLALGQHAVLEISAGVDAKLWELALAVAVAVGLAVAVGQAEHPCHDPLQQGHLPE</sequence>
<organism evidence="1 2">
    <name type="scientific">Cichorium intybus</name>
    <name type="common">Chicory</name>
    <dbReference type="NCBI Taxonomy" id="13427"/>
    <lineage>
        <taxon>Eukaryota</taxon>
        <taxon>Viridiplantae</taxon>
        <taxon>Streptophyta</taxon>
        <taxon>Embryophyta</taxon>
        <taxon>Tracheophyta</taxon>
        <taxon>Spermatophyta</taxon>
        <taxon>Magnoliopsida</taxon>
        <taxon>eudicotyledons</taxon>
        <taxon>Gunneridae</taxon>
        <taxon>Pentapetalae</taxon>
        <taxon>asterids</taxon>
        <taxon>campanulids</taxon>
        <taxon>Asterales</taxon>
        <taxon>Asteraceae</taxon>
        <taxon>Cichorioideae</taxon>
        <taxon>Cichorieae</taxon>
        <taxon>Cichoriinae</taxon>
        <taxon>Cichorium</taxon>
    </lineage>
</organism>
<reference evidence="2" key="1">
    <citation type="journal article" date="2022" name="Mol. Ecol. Resour.">
        <title>The genomes of chicory, endive, great burdock and yacon provide insights into Asteraceae palaeo-polyploidization history and plant inulin production.</title>
        <authorList>
            <person name="Fan W."/>
            <person name="Wang S."/>
            <person name="Wang H."/>
            <person name="Wang A."/>
            <person name="Jiang F."/>
            <person name="Liu H."/>
            <person name="Zhao H."/>
            <person name="Xu D."/>
            <person name="Zhang Y."/>
        </authorList>
    </citation>
    <scope>NUCLEOTIDE SEQUENCE [LARGE SCALE GENOMIC DNA]</scope>
    <source>
        <strain evidence="2">cv. Punajuju</strain>
    </source>
</reference>
<accession>A0ACB9D002</accession>
<evidence type="ECO:0000313" key="2">
    <source>
        <dbReference type="Proteomes" id="UP001055811"/>
    </source>
</evidence>
<dbReference type="EMBL" id="CM042013">
    <property type="protein sequence ID" value="KAI3739928.1"/>
    <property type="molecule type" value="Genomic_DNA"/>
</dbReference>
<comment type="caution">
    <text evidence="1">The sequence shown here is derived from an EMBL/GenBank/DDBJ whole genome shotgun (WGS) entry which is preliminary data.</text>
</comment>
<proteinExistence type="predicted"/>
<reference evidence="1 2" key="2">
    <citation type="journal article" date="2022" name="Mol. Ecol. Resour.">
        <title>The genomes of chicory, endive, great burdock and yacon provide insights into Asteraceae paleo-polyploidization history and plant inulin production.</title>
        <authorList>
            <person name="Fan W."/>
            <person name="Wang S."/>
            <person name="Wang H."/>
            <person name="Wang A."/>
            <person name="Jiang F."/>
            <person name="Liu H."/>
            <person name="Zhao H."/>
            <person name="Xu D."/>
            <person name="Zhang Y."/>
        </authorList>
    </citation>
    <scope>NUCLEOTIDE SEQUENCE [LARGE SCALE GENOMIC DNA]</scope>
    <source>
        <strain evidence="2">cv. Punajuju</strain>
        <tissue evidence="1">Leaves</tissue>
    </source>
</reference>
<gene>
    <name evidence="1" type="ORF">L2E82_30342</name>
</gene>
<dbReference type="Proteomes" id="UP001055811">
    <property type="component" value="Linkage Group LG05"/>
</dbReference>
<keyword evidence="2" id="KW-1185">Reference proteome</keyword>
<name>A0ACB9D002_CICIN</name>
<protein>
    <submittedName>
        <fullName evidence="1">Uncharacterized protein</fullName>
    </submittedName>
</protein>